<comment type="caution">
    <text evidence="2">The sequence shown here is derived from an EMBL/GenBank/DDBJ whole genome shotgun (WGS) entry which is preliminary data.</text>
</comment>
<keyword evidence="1" id="KW-0732">Signal</keyword>
<dbReference type="EMBL" id="REGN01012302">
    <property type="protein sequence ID" value="RMZ96148.1"/>
    <property type="molecule type" value="Genomic_DNA"/>
</dbReference>
<name>A0A3M7PAS0_BRAPC</name>
<dbReference type="AlphaFoldDB" id="A0A3M7PAS0"/>
<accession>A0A3M7PAS0</accession>
<dbReference type="OrthoDB" id="10213688at2759"/>
<feature type="chain" id="PRO_5018333743" evidence="1">
    <location>
        <begin position="20"/>
        <end position="486"/>
    </location>
</feature>
<organism evidence="2 3">
    <name type="scientific">Brachionus plicatilis</name>
    <name type="common">Marine rotifer</name>
    <name type="synonym">Brachionus muelleri</name>
    <dbReference type="NCBI Taxonomy" id="10195"/>
    <lineage>
        <taxon>Eukaryota</taxon>
        <taxon>Metazoa</taxon>
        <taxon>Spiralia</taxon>
        <taxon>Gnathifera</taxon>
        <taxon>Rotifera</taxon>
        <taxon>Eurotatoria</taxon>
        <taxon>Monogononta</taxon>
        <taxon>Pseudotrocha</taxon>
        <taxon>Ploima</taxon>
        <taxon>Brachionidae</taxon>
        <taxon>Brachionus</taxon>
    </lineage>
</organism>
<sequence length="486" mass="55371">MNRLSLIFLLLPLLTFCNAKIALQNNVQESTTQSSLDSIQSTDYYYNYDMNYQKELPDTCPSTYYLFNEITIPNYGIENYYFYGSFFSFNPLKANFCGLSNDNFSREVYSFKLNTEMHFNIKVSNFYSSSVENITLVITGPQCLDELMCSSYDGYSSYLSGFLIPGEYKLIAINQKDKAFSWFTLIINFSQKPIADKQDNFCQHESLVSIYIPKSGIKGNYYDYLMQNHVRTHFSCSENNSSVLIYPFTIPDGTEMYFDVKMIGADGVNKMDTLLAITDANCKEMQSNDLISCNDDNPSVGGLSARINGTLSPGEYKIVASSFDSHTEGNFYLEYDFKPIRIEPYGSTGSCFNPIMVSMFPIDNYIYEEFKGSFNEYLDETIWSNCSVYSKNYQVYWINVDPGYRIEGVIELFGADGKNKLDTFIQISDSFCNQLEYCNDDSPLVGGLSSRLEISLPSGEYKIIAGMHGRFNQANSYVLKLDARLI</sequence>
<evidence type="ECO:0000256" key="1">
    <source>
        <dbReference type="SAM" id="SignalP"/>
    </source>
</evidence>
<evidence type="ECO:0000313" key="3">
    <source>
        <dbReference type="Proteomes" id="UP000276133"/>
    </source>
</evidence>
<keyword evidence="3" id="KW-1185">Reference proteome</keyword>
<protein>
    <submittedName>
        <fullName evidence="2">Uncharacterized protein</fullName>
    </submittedName>
</protein>
<dbReference type="Proteomes" id="UP000276133">
    <property type="component" value="Unassembled WGS sequence"/>
</dbReference>
<gene>
    <name evidence="2" type="ORF">BpHYR1_003602</name>
</gene>
<reference evidence="2 3" key="1">
    <citation type="journal article" date="2018" name="Sci. Rep.">
        <title>Genomic signatures of local adaptation to the degree of environmental predictability in rotifers.</title>
        <authorList>
            <person name="Franch-Gras L."/>
            <person name="Hahn C."/>
            <person name="Garcia-Roger E.M."/>
            <person name="Carmona M.J."/>
            <person name="Serra M."/>
            <person name="Gomez A."/>
        </authorList>
    </citation>
    <scope>NUCLEOTIDE SEQUENCE [LARGE SCALE GENOMIC DNA]</scope>
    <source>
        <strain evidence="2">HYR1</strain>
    </source>
</reference>
<proteinExistence type="predicted"/>
<feature type="signal peptide" evidence="1">
    <location>
        <begin position="1"/>
        <end position="19"/>
    </location>
</feature>
<evidence type="ECO:0000313" key="2">
    <source>
        <dbReference type="EMBL" id="RMZ96148.1"/>
    </source>
</evidence>